<evidence type="ECO:0000256" key="8">
    <source>
        <dbReference type="PIRSR" id="PIRSR001235-2"/>
    </source>
</evidence>
<feature type="domain" description="Peptidase M20 dimerisation" evidence="9">
    <location>
        <begin position="207"/>
        <end position="308"/>
    </location>
</feature>
<keyword evidence="6" id="KW-0464">Manganese</keyword>
<dbReference type="Pfam" id="PF01546">
    <property type="entry name" value="Peptidase_M20"/>
    <property type="match status" value="1"/>
</dbReference>
<dbReference type="Gene3D" id="3.40.630.10">
    <property type="entry name" value="Zn peptidases"/>
    <property type="match status" value="1"/>
</dbReference>
<dbReference type="Proteomes" id="UP001281130">
    <property type="component" value="Unassembled WGS sequence"/>
</dbReference>
<evidence type="ECO:0000256" key="3">
    <source>
        <dbReference type="ARBA" id="ARBA00011738"/>
    </source>
</evidence>
<reference evidence="10 12" key="1">
    <citation type="submission" date="2014-03" db="EMBL/GenBank/DDBJ databases">
        <title>Complete genome sequence of the Radio-Resistant Rubrobacter radiotolerans RSPS-4.</title>
        <authorList>
            <person name="Egas C.C."/>
            <person name="Barroso C.C."/>
            <person name="Froufe H.J.C."/>
            <person name="Pacheco J.J."/>
            <person name="Albuquerque L.L."/>
            <person name="da Costa M.M.S."/>
        </authorList>
    </citation>
    <scope>NUCLEOTIDE SEQUENCE [LARGE SCALE GENOMIC DNA]</scope>
    <source>
        <strain evidence="10 12">RSPS-4</strain>
    </source>
</reference>
<evidence type="ECO:0000256" key="5">
    <source>
        <dbReference type="ARBA" id="ARBA00022801"/>
    </source>
</evidence>
<dbReference type="NCBIfam" id="TIGR01879">
    <property type="entry name" value="hydantase"/>
    <property type="match status" value="1"/>
</dbReference>
<feature type="binding site" evidence="7">
    <location>
        <position position="123"/>
    </location>
    <ligand>
        <name>Zn(2+)</name>
        <dbReference type="ChEBI" id="CHEBI:29105"/>
        <label>2</label>
    </ligand>
</feature>
<sequence length="411" mass="43761">MKDTAATVMERCDLLSNITEDAEGICRPYGSQSMREVNNIVSGWMRAAEMSVRQDSIGNLVGRYGGNGEKTLVLGSHLDTVRNAGKYDGILGVLLAVACVEELHAKNRKLPFAVEVVGFADEEGLRFGTTYLGSSVYAGDFDPARLALADRNETTLLRAVRDFGGDPEALVGGGRSGEDLIGYCEVHIEQGPVLEAMDLPVGVVTGIQGQSRIQAGFTGVAGHAGTVPMNGRRDALCAAAEFVLEVERAARAEPPAVATVGEIRALPGASNVIPAETRLAVDLRHPDDVSRVRLRDGLRRRAEDIAKERSCDNSWQVRQETAAIPMDERMTAKLAQAVERAGYPAHRLPSGAGHDAAQLAALTAPAMLFVRCKDGISHNPAESVTKGDVGVALDVLGHFVELLAENEENGS</sequence>
<keyword evidence="7" id="KW-0862">Zinc</keyword>
<dbReference type="PATRIC" id="fig|42256.3.peg.1324"/>
<evidence type="ECO:0000256" key="6">
    <source>
        <dbReference type="ARBA" id="ARBA00023211"/>
    </source>
</evidence>
<dbReference type="STRING" id="42256.RradSPS_1307"/>
<keyword evidence="5" id="KW-0378">Hydrolase</keyword>
<comment type="subunit">
    <text evidence="3">Homodimer.</text>
</comment>
<feature type="binding site" evidence="7">
    <location>
        <position position="187"/>
    </location>
    <ligand>
        <name>Zn(2+)</name>
        <dbReference type="ChEBI" id="CHEBI:29105"/>
        <label>1</label>
    </ligand>
</feature>
<dbReference type="InterPro" id="IPR036264">
    <property type="entry name" value="Bact_exopeptidase_dim_dom"/>
</dbReference>
<dbReference type="PIRSF" id="PIRSF001235">
    <property type="entry name" value="Amidase_carbamoylase"/>
    <property type="match status" value="1"/>
</dbReference>
<feature type="binding site" evidence="7">
    <location>
        <position position="378"/>
    </location>
    <ligand>
        <name>Zn(2+)</name>
        <dbReference type="ChEBI" id="CHEBI:29105"/>
        <label>2</label>
    </ligand>
</feature>
<dbReference type="AlphaFoldDB" id="A0A023X3L8"/>
<feature type="binding site" evidence="7">
    <location>
        <position position="88"/>
    </location>
    <ligand>
        <name>Zn(2+)</name>
        <dbReference type="ChEBI" id="CHEBI:29105"/>
        <label>2</label>
    </ligand>
</feature>
<evidence type="ECO:0000313" key="12">
    <source>
        <dbReference type="Proteomes" id="UP000025229"/>
    </source>
</evidence>
<dbReference type="RefSeq" id="WP_038681513.1">
    <property type="nucleotide sequence ID" value="NZ_CP007514.1"/>
</dbReference>
<evidence type="ECO:0000256" key="4">
    <source>
        <dbReference type="ARBA" id="ARBA00022723"/>
    </source>
</evidence>
<feature type="binding site" evidence="8">
    <location>
        <position position="212"/>
    </location>
    <ligand>
        <name>allantoate</name>
        <dbReference type="ChEBI" id="CHEBI:17536"/>
    </ligand>
</feature>
<feature type="binding site" evidence="8">
    <location>
        <position position="284"/>
    </location>
    <ligand>
        <name>allantoate</name>
        <dbReference type="ChEBI" id="CHEBI:17536"/>
    </ligand>
</feature>
<comment type="cofactor">
    <cofactor evidence="1">
        <name>Mn(2+)</name>
        <dbReference type="ChEBI" id="CHEBI:29035"/>
    </cofactor>
</comment>
<dbReference type="GO" id="GO:0046872">
    <property type="term" value="F:metal ion binding"/>
    <property type="evidence" value="ECO:0007669"/>
    <property type="project" value="UniProtKB-KW"/>
</dbReference>
<dbReference type="SUPFAM" id="SSF53187">
    <property type="entry name" value="Zn-dependent exopeptidases"/>
    <property type="match status" value="1"/>
</dbReference>
<dbReference type="GO" id="GO:0016813">
    <property type="term" value="F:hydrolase activity, acting on carbon-nitrogen (but not peptide) bonds, in linear amidines"/>
    <property type="evidence" value="ECO:0007669"/>
    <property type="project" value="InterPro"/>
</dbReference>
<dbReference type="Proteomes" id="UP000025229">
    <property type="component" value="Chromosome"/>
</dbReference>
<dbReference type="EMBL" id="CP007514">
    <property type="protein sequence ID" value="AHY46590.1"/>
    <property type="molecule type" value="Genomic_DNA"/>
</dbReference>
<evidence type="ECO:0000256" key="2">
    <source>
        <dbReference type="ARBA" id="ARBA00006153"/>
    </source>
</evidence>
<dbReference type="KEGG" id="rrd:RradSPS_1307"/>
<dbReference type="PANTHER" id="PTHR32494">
    <property type="entry name" value="ALLANTOATE DEIMINASE-RELATED"/>
    <property type="match status" value="1"/>
</dbReference>
<evidence type="ECO:0000313" key="11">
    <source>
        <dbReference type="EMBL" id="MDX5893997.1"/>
    </source>
</evidence>
<dbReference type="Gene3D" id="3.30.70.360">
    <property type="match status" value="1"/>
</dbReference>
<dbReference type="Pfam" id="PF07687">
    <property type="entry name" value="M20_dimer"/>
    <property type="match status" value="1"/>
</dbReference>
<evidence type="ECO:0000313" key="10">
    <source>
        <dbReference type="EMBL" id="AHY46590.1"/>
    </source>
</evidence>
<dbReference type="SUPFAM" id="SSF55031">
    <property type="entry name" value="Bacterial exopeptidase dimerisation domain"/>
    <property type="match status" value="1"/>
</dbReference>
<dbReference type="InterPro" id="IPR011650">
    <property type="entry name" value="Peptidase_M20_dimer"/>
</dbReference>
<reference evidence="11" key="2">
    <citation type="submission" date="2023-11" db="EMBL/GenBank/DDBJ databases">
        <title>MicrobeMod: A computational toolkit for identifying prokaryotic methylation and restriction-modification with nanopore sequencing.</title>
        <authorList>
            <person name="Crits-Christoph A."/>
            <person name="Kang S.C."/>
            <person name="Lee H."/>
            <person name="Ostrov N."/>
        </authorList>
    </citation>
    <scope>NUCLEOTIDE SEQUENCE</scope>
    <source>
        <strain evidence="11">ATCC 51242</strain>
    </source>
</reference>
<dbReference type="eggNOG" id="COG0624">
    <property type="taxonomic scope" value="Bacteria"/>
</dbReference>
<organism evidence="10 12">
    <name type="scientific">Rubrobacter radiotolerans</name>
    <name type="common">Arthrobacter radiotolerans</name>
    <dbReference type="NCBI Taxonomy" id="42256"/>
    <lineage>
        <taxon>Bacteria</taxon>
        <taxon>Bacillati</taxon>
        <taxon>Actinomycetota</taxon>
        <taxon>Rubrobacteria</taxon>
        <taxon>Rubrobacterales</taxon>
        <taxon>Rubrobacteraceae</taxon>
        <taxon>Rubrobacter</taxon>
    </lineage>
</organism>
<feature type="binding site" evidence="7">
    <location>
        <position position="88"/>
    </location>
    <ligand>
        <name>Zn(2+)</name>
        <dbReference type="ChEBI" id="CHEBI:29105"/>
        <label>1</label>
    </ligand>
</feature>
<comment type="cofactor">
    <cofactor evidence="7">
        <name>Zn(2+)</name>
        <dbReference type="ChEBI" id="CHEBI:29105"/>
    </cofactor>
    <text evidence="7">Binds 2 Zn(2+) ions per subunit.</text>
</comment>
<evidence type="ECO:0000259" key="9">
    <source>
        <dbReference type="Pfam" id="PF07687"/>
    </source>
</evidence>
<accession>A0A023X3L8</accession>
<proteinExistence type="inferred from homology"/>
<comment type="similarity">
    <text evidence="2">Belongs to the peptidase M20 family.</text>
</comment>
<protein>
    <submittedName>
        <fullName evidence="11">Allantoate amidohydrolase</fullName>
    </submittedName>
    <submittedName>
        <fullName evidence="10">Hydantase: amidase, hydantoinase/carbamoylase family</fullName>
    </submittedName>
</protein>
<feature type="binding site" evidence="8">
    <location>
        <position position="271"/>
    </location>
    <ligand>
        <name>allantoate</name>
        <dbReference type="ChEBI" id="CHEBI:17536"/>
    </ligand>
</feature>
<keyword evidence="12" id="KW-1185">Reference proteome</keyword>
<keyword evidence="4 7" id="KW-0479">Metal-binding</keyword>
<dbReference type="EMBL" id="JAWXXX010000001">
    <property type="protein sequence ID" value="MDX5893997.1"/>
    <property type="molecule type" value="Genomic_DNA"/>
</dbReference>
<dbReference type="InterPro" id="IPR002933">
    <property type="entry name" value="Peptidase_M20"/>
</dbReference>
<dbReference type="HOGENOM" id="CLU_024588_6_1_11"/>
<evidence type="ECO:0000256" key="7">
    <source>
        <dbReference type="PIRSR" id="PIRSR001235-1"/>
    </source>
</evidence>
<evidence type="ECO:0000256" key="1">
    <source>
        <dbReference type="ARBA" id="ARBA00001936"/>
    </source>
</evidence>
<dbReference type="PANTHER" id="PTHR32494:SF19">
    <property type="entry name" value="ALLANTOATE DEIMINASE-RELATED"/>
    <property type="match status" value="1"/>
</dbReference>
<dbReference type="InterPro" id="IPR010158">
    <property type="entry name" value="Amidase_Cbmase"/>
</dbReference>
<dbReference type="CDD" id="cd03884">
    <property type="entry name" value="M20_bAS"/>
    <property type="match status" value="1"/>
</dbReference>
<feature type="binding site" evidence="7">
    <location>
        <position position="77"/>
    </location>
    <ligand>
        <name>Zn(2+)</name>
        <dbReference type="ChEBI" id="CHEBI:29105"/>
        <label>1</label>
    </ligand>
</feature>
<dbReference type="NCBIfam" id="NF006775">
    <property type="entry name" value="PRK09290.2-5"/>
    <property type="match status" value="1"/>
</dbReference>
<gene>
    <name evidence="10" type="ORF">RradSPS_1307</name>
    <name evidence="11" type="ORF">SIL72_08150</name>
</gene>
<name>A0A023X3L8_RUBRA</name>